<dbReference type="EMBL" id="JANLCJ010000736">
    <property type="protein sequence ID" value="MCS5737466.1"/>
    <property type="molecule type" value="Genomic_DNA"/>
</dbReference>
<feature type="non-terminal residue" evidence="1">
    <location>
        <position position="1"/>
    </location>
</feature>
<gene>
    <name evidence="1" type="ORF">N1032_27425</name>
</gene>
<protein>
    <submittedName>
        <fullName evidence="1">Uncharacterized protein</fullName>
    </submittedName>
</protein>
<dbReference type="Proteomes" id="UP001165586">
    <property type="component" value="Unassembled WGS sequence"/>
</dbReference>
<comment type="caution">
    <text evidence="1">The sequence shown here is derived from an EMBL/GenBank/DDBJ whole genome shotgun (WGS) entry which is preliminary data.</text>
</comment>
<organism evidence="1 2">
    <name type="scientific">Herbiconiux daphne</name>
    <dbReference type="NCBI Taxonomy" id="2970914"/>
    <lineage>
        <taxon>Bacteria</taxon>
        <taxon>Bacillati</taxon>
        <taxon>Actinomycetota</taxon>
        <taxon>Actinomycetes</taxon>
        <taxon>Micrococcales</taxon>
        <taxon>Microbacteriaceae</taxon>
        <taxon>Herbiconiux</taxon>
    </lineage>
</organism>
<evidence type="ECO:0000313" key="2">
    <source>
        <dbReference type="Proteomes" id="UP001165586"/>
    </source>
</evidence>
<evidence type="ECO:0000313" key="1">
    <source>
        <dbReference type="EMBL" id="MCS5737466.1"/>
    </source>
</evidence>
<sequence length="180" mass="19100">LKEILGLAQQQFDKSGGLDGQWIERNMPGFTPEMASAVKQMAESGQLKDIISQVNGITDTAAQNAAIGSQIEQDYATGKRDITAKMVNDTSSQLYDNDIVRAQKEQMQQESAENYAAAIQDLNQKAGAAGAMGNSRAGVAQGVIFGKSESDYNKAALELEAQTRQGAQKGALTILGGNQS</sequence>
<accession>A0ABT2HBZ4</accession>
<dbReference type="RefSeq" id="WP_259543875.1">
    <property type="nucleotide sequence ID" value="NZ_JANLCJ010000736.1"/>
</dbReference>
<name>A0ABT2HBZ4_9MICO</name>
<reference evidence="1" key="1">
    <citation type="submission" date="2022-08" db="EMBL/GenBank/DDBJ databases">
        <authorList>
            <person name="Deng Y."/>
            <person name="Han X.-F."/>
            <person name="Zhang Y.-Q."/>
        </authorList>
    </citation>
    <scope>NUCLEOTIDE SEQUENCE</scope>
    <source>
        <strain evidence="1">CPCC 203386</strain>
    </source>
</reference>
<feature type="non-terminal residue" evidence="1">
    <location>
        <position position="180"/>
    </location>
</feature>
<proteinExistence type="predicted"/>
<keyword evidence="2" id="KW-1185">Reference proteome</keyword>